<dbReference type="PANTHER" id="PTHR13257">
    <property type="entry name" value="NUCLEOPORIN NUP84-RELATED"/>
    <property type="match status" value="1"/>
</dbReference>
<sequence>MGTLLNDFFVDVKSAVIGGYLDVGLLVYNSEGLHLLSSFLLNANGHIAFSRKVKFFLQPVLTKDSKVQSIETNEIGSRIALVGLKHVFVIEVPKDLWGRFSTCSSKVGEHVLSDYYCRCLMVGNSISSTSRSFHIIKAQWYVKEFQETGAKVNKLAVLYSNSVIRIFDTETDVDIPIVKVDFGSVIYGQEYDASFQNSFGLRNNIVSFDFGPLIEVELENEPYSTIFAVDTANDVYVVPLRFDNSRILSISGPHKMFPIDSTEADSDIYDFAYIRHRASGTLPVFSIISNKGSLFHFVMIRNNEVFIEGQYNLDFMIYDNIQLTEEDASLFTKYKIVLDSFISGHYFVLGNYNVFSIDVTPWVNSVVRAYNFGVGSAEDVDLKETCVNHVFSVISGKNEGRPQENFFFTSLGALFVKADDFQYPEAVEIIPDFDKRMIVAAATEDGLVFTKIILYQLAPPFRKSSGQPVILDPSSPPLVEKVKKILSKNMTEKELLTAGIKIVDRLIINLVLIKSVYDLIYKSVSNALEEAEDLGRKELNHNQRLLEVVSDFSLLKNRIYSVREAVNKGKCMIDQICGSFSARMFPLTEAEILMQKELEEMQLSIDGILKQIPILSNQLAAERRKRFGVTKSFYSSVNAKKFMLSKSSDEIDGMLTWIKRLQKKLDNLNDCDKSSLDGSKISLREAEISVETPLKASTPLKAEIK</sequence>
<reference evidence="9" key="1">
    <citation type="submission" date="2017-02" db="UniProtKB">
        <authorList>
            <consortium name="WormBaseParasite"/>
        </authorList>
    </citation>
    <scope>IDENTIFICATION</scope>
</reference>
<evidence type="ECO:0000256" key="3">
    <source>
        <dbReference type="ARBA" id="ARBA00022816"/>
    </source>
</evidence>
<accession>A0A0N5ASH4</accession>
<dbReference type="GO" id="GO:0000055">
    <property type="term" value="P:ribosomal large subunit export from nucleus"/>
    <property type="evidence" value="ECO:0007669"/>
    <property type="project" value="InterPro"/>
</dbReference>
<dbReference type="PANTHER" id="PTHR13257:SF0">
    <property type="entry name" value="NUCLEAR PORE COMPLEX PROTEIN NUP88"/>
    <property type="match status" value="1"/>
</dbReference>
<keyword evidence="2" id="KW-0813">Transport</keyword>
<protein>
    <submittedName>
        <fullName evidence="9">CPSF_A domain-containing protein</fullName>
    </submittedName>
</protein>
<evidence type="ECO:0000256" key="2">
    <source>
        <dbReference type="ARBA" id="ARBA00022448"/>
    </source>
</evidence>
<dbReference type="GO" id="GO:0005643">
    <property type="term" value="C:nuclear pore"/>
    <property type="evidence" value="ECO:0007669"/>
    <property type="project" value="UniProtKB-SubCell"/>
</dbReference>
<keyword evidence="7" id="KW-0539">Nucleus</keyword>
<proteinExistence type="predicted"/>
<dbReference type="GO" id="GO:0006606">
    <property type="term" value="P:protein import into nucleus"/>
    <property type="evidence" value="ECO:0007669"/>
    <property type="project" value="TreeGrafter"/>
</dbReference>
<evidence type="ECO:0000256" key="7">
    <source>
        <dbReference type="ARBA" id="ARBA00023242"/>
    </source>
</evidence>
<dbReference type="GO" id="GO:0000056">
    <property type="term" value="P:ribosomal small subunit export from nucleus"/>
    <property type="evidence" value="ECO:0007669"/>
    <property type="project" value="InterPro"/>
</dbReference>
<dbReference type="WBParaSite" id="SMUV_0000774101-mRNA-1">
    <property type="protein sequence ID" value="SMUV_0000774101-mRNA-1"/>
    <property type="gene ID" value="SMUV_0000774101"/>
</dbReference>
<evidence type="ECO:0000256" key="6">
    <source>
        <dbReference type="ARBA" id="ARBA00023132"/>
    </source>
</evidence>
<dbReference type="STRING" id="451379.A0A0N5ASH4"/>
<dbReference type="Proteomes" id="UP000046393">
    <property type="component" value="Unplaced"/>
</dbReference>
<keyword evidence="5" id="KW-0811">Translocation</keyword>
<evidence type="ECO:0000256" key="4">
    <source>
        <dbReference type="ARBA" id="ARBA00022927"/>
    </source>
</evidence>
<dbReference type="GO" id="GO:0017056">
    <property type="term" value="F:structural constituent of nuclear pore"/>
    <property type="evidence" value="ECO:0007669"/>
    <property type="project" value="InterPro"/>
</dbReference>
<evidence type="ECO:0000256" key="5">
    <source>
        <dbReference type="ARBA" id="ARBA00023010"/>
    </source>
</evidence>
<dbReference type="InterPro" id="IPR037700">
    <property type="entry name" value="NUP88/NUP82"/>
</dbReference>
<name>A0A0N5ASH4_9BILA</name>
<keyword evidence="4" id="KW-0653">Protein transport</keyword>
<keyword evidence="6" id="KW-0906">Nuclear pore complex</keyword>
<evidence type="ECO:0000313" key="9">
    <source>
        <dbReference type="WBParaSite" id="SMUV_0000774101-mRNA-1"/>
    </source>
</evidence>
<dbReference type="Pfam" id="PF10168">
    <property type="entry name" value="Nup88"/>
    <property type="match status" value="1"/>
</dbReference>
<evidence type="ECO:0000256" key="1">
    <source>
        <dbReference type="ARBA" id="ARBA00004567"/>
    </source>
</evidence>
<keyword evidence="8" id="KW-1185">Reference proteome</keyword>
<dbReference type="AlphaFoldDB" id="A0A0N5ASH4"/>
<comment type="subcellular location">
    <subcellularLocation>
        <location evidence="1">Nucleus</location>
        <location evidence="1">Nuclear pore complex</location>
    </subcellularLocation>
</comment>
<organism evidence="8 9">
    <name type="scientific">Syphacia muris</name>
    <dbReference type="NCBI Taxonomy" id="451379"/>
    <lineage>
        <taxon>Eukaryota</taxon>
        <taxon>Metazoa</taxon>
        <taxon>Ecdysozoa</taxon>
        <taxon>Nematoda</taxon>
        <taxon>Chromadorea</taxon>
        <taxon>Rhabditida</taxon>
        <taxon>Spirurina</taxon>
        <taxon>Oxyuridomorpha</taxon>
        <taxon>Oxyuroidea</taxon>
        <taxon>Oxyuridae</taxon>
        <taxon>Syphacia</taxon>
    </lineage>
</organism>
<dbReference type="InterPro" id="IPR019321">
    <property type="entry name" value="Nucleoporin_Nup88"/>
</dbReference>
<evidence type="ECO:0000313" key="8">
    <source>
        <dbReference type="Proteomes" id="UP000046393"/>
    </source>
</evidence>
<dbReference type="GO" id="GO:0006406">
    <property type="term" value="P:mRNA export from nucleus"/>
    <property type="evidence" value="ECO:0007669"/>
    <property type="project" value="TreeGrafter"/>
</dbReference>
<keyword evidence="3" id="KW-0509">mRNA transport</keyword>